<evidence type="ECO:0000313" key="2">
    <source>
        <dbReference type="Proteomes" id="UP000020529"/>
    </source>
</evidence>
<proteinExistence type="predicted"/>
<dbReference type="Proteomes" id="UP000020529">
    <property type="component" value="Unassembled WGS sequence"/>
</dbReference>
<comment type="caution">
    <text evidence="1">The sequence shown here is derived from an EMBL/GenBank/DDBJ whole genome shotgun (WGS) entry which is preliminary data.</text>
</comment>
<dbReference type="AlphaFoldDB" id="A0A015SU49"/>
<dbReference type="GeneID" id="60366451"/>
<accession>A0A015SU49</accession>
<gene>
    <name evidence="1" type="ORF">M124_2396</name>
</gene>
<dbReference type="RefSeq" id="WP_005788693.1">
    <property type="nucleotide sequence ID" value="NZ_JGCY01000341.1"/>
</dbReference>
<reference evidence="1 2" key="1">
    <citation type="submission" date="2014-02" db="EMBL/GenBank/DDBJ databases">
        <authorList>
            <person name="Sears C."/>
            <person name="Carroll K."/>
            <person name="Sack B.R."/>
            <person name="Qadri F."/>
            <person name="Myers L.L."/>
            <person name="Chung G.-T."/>
            <person name="Escheverria P."/>
            <person name="Fraser C.M."/>
            <person name="Sadzewicz L."/>
            <person name="Shefchek K.A."/>
            <person name="Tallon L."/>
            <person name="Das S.P."/>
            <person name="Daugherty S."/>
            <person name="Mongodin E.F."/>
        </authorList>
    </citation>
    <scope>NUCLEOTIDE SEQUENCE [LARGE SCALE GENOMIC DNA]</scope>
    <source>
        <strain evidence="2">3988T(B)14</strain>
    </source>
</reference>
<sequence length="112" mass="12820">MNPILNKMGANANEQKKLLMECVSMLEKYVNRFPAEKGCASFSGEDMKLWKEVYFPKLVQTDILLDGKFFCGTSSGNSGIGTDGYFTGYEFFQFIYRAYKALYELEKASQMR</sequence>
<name>A0A015SU49_BACFG</name>
<protein>
    <submittedName>
        <fullName evidence="1">Uncharacterized protein</fullName>
    </submittedName>
</protein>
<dbReference type="PATRIC" id="fig|1339315.3.peg.3104"/>
<organism evidence="1 2">
    <name type="scientific">Bacteroides fragilis str. 3988T(B)14</name>
    <dbReference type="NCBI Taxonomy" id="1339315"/>
    <lineage>
        <taxon>Bacteria</taxon>
        <taxon>Pseudomonadati</taxon>
        <taxon>Bacteroidota</taxon>
        <taxon>Bacteroidia</taxon>
        <taxon>Bacteroidales</taxon>
        <taxon>Bacteroidaceae</taxon>
        <taxon>Bacteroides</taxon>
    </lineage>
</organism>
<evidence type="ECO:0000313" key="1">
    <source>
        <dbReference type="EMBL" id="EXY73827.1"/>
    </source>
</evidence>
<dbReference type="EMBL" id="JGCY01000341">
    <property type="protein sequence ID" value="EXY73827.1"/>
    <property type="molecule type" value="Genomic_DNA"/>
</dbReference>